<dbReference type="GO" id="GO:0003677">
    <property type="term" value="F:DNA binding"/>
    <property type="evidence" value="ECO:0007669"/>
    <property type="project" value="UniProtKB-KW"/>
</dbReference>
<dbReference type="AlphaFoldDB" id="A0A371FWC1"/>
<evidence type="ECO:0000313" key="9">
    <source>
        <dbReference type="Proteomes" id="UP000257109"/>
    </source>
</evidence>
<dbReference type="FunFam" id="2.170.150.80:FF:000008">
    <property type="entry name" value="NAC domain-containing protein 72-like"/>
    <property type="match status" value="1"/>
</dbReference>
<keyword evidence="5" id="KW-0539">Nucleus</keyword>
<comment type="caution">
    <text evidence="8">The sequence shown here is derived from an EMBL/GenBank/DDBJ whole genome shotgun (WGS) entry which is preliminary data.</text>
</comment>
<feature type="compositionally biased region" description="Basic residues" evidence="6">
    <location>
        <begin position="373"/>
        <end position="383"/>
    </location>
</feature>
<organism evidence="8 9">
    <name type="scientific">Mucuna pruriens</name>
    <name type="common">Velvet bean</name>
    <name type="synonym">Dolichos pruriens</name>
    <dbReference type="NCBI Taxonomy" id="157652"/>
    <lineage>
        <taxon>Eukaryota</taxon>
        <taxon>Viridiplantae</taxon>
        <taxon>Streptophyta</taxon>
        <taxon>Embryophyta</taxon>
        <taxon>Tracheophyta</taxon>
        <taxon>Spermatophyta</taxon>
        <taxon>Magnoliopsida</taxon>
        <taxon>eudicotyledons</taxon>
        <taxon>Gunneridae</taxon>
        <taxon>Pentapetalae</taxon>
        <taxon>rosids</taxon>
        <taxon>fabids</taxon>
        <taxon>Fabales</taxon>
        <taxon>Fabaceae</taxon>
        <taxon>Papilionoideae</taxon>
        <taxon>50 kb inversion clade</taxon>
        <taxon>NPAAA clade</taxon>
        <taxon>indigoferoid/millettioid clade</taxon>
        <taxon>Phaseoleae</taxon>
        <taxon>Mucuna</taxon>
    </lineage>
</organism>
<dbReference type="GO" id="GO:0005634">
    <property type="term" value="C:nucleus"/>
    <property type="evidence" value="ECO:0007669"/>
    <property type="project" value="UniProtKB-SubCell"/>
</dbReference>
<evidence type="ECO:0000256" key="3">
    <source>
        <dbReference type="ARBA" id="ARBA00023125"/>
    </source>
</evidence>
<dbReference type="SUPFAM" id="SSF101941">
    <property type="entry name" value="NAC domain"/>
    <property type="match status" value="1"/>
</dbReference>
<feature type="domain" description="NAC" evidence="7">
    <location>
        <begin position="12"/>
        <end position="166"/>
    </location>
</feature>
<feature type="non-terminal residue" evidence="8">
    <location>
        <position position="483"/>
    </location>
</feature>
<dbReference type="InterPro" id="IPR036093">
    <property type="entry name" value="NAC_dom_sf"/>
</dbReference>
<dbReference type="OrthoDB" id="1921961at2759"/>
<dbReference type="InterPro" id="IPR003441">
    <property type="entry name" value="NAC-dom"/>
</dbReference>
<evidence type="ECO:0000259" key="7">
    <source>
        <dbReference type="PROSITE" id="PS51005"/>
    </source>
</evidence>
<sequence length="483" mass="55903">MEGDQIASNYSFPPGFRFHPSDEELIVHYLQNKISSRPLPASIMAEVDLYKYNPWELPNKSLFGEEEWYFFSPRDRKYPNGLRPNRAAASGYWKATGTDKPILSSCGSKRIGVKKALVFYSGRPPKGTKTDWIMNEYRLLDTTTKSSRLKGSMRLDDWVLCRVRHKGYSSKISCENLENPSELNLPGKLPRTEEYPTNMNYRADMITDYQYKDYQIIASILVGGPIPPTENMPNVNFKGCKGNNLVSVYEDGFTKVTSQTTIPSLDSYFNPLTRKSNEDEQYGNLISFNRKFNTENKMDESPSKVLTGRELNCYNQNQSQDDIFNGNPPDPSINFQELSELAFTLRDVVFTANEYQSYNYSRKKTMLPDSRYHTKQRTQKRVRRLDSKKNTDQNDVDADISTRPYLERKQKLQFNRNLQISTERRVQLNTLITSELADPVPEHRWGKYEKMIILLKTNIFQQNSQTEDAQQNKPHSYLGPDSS</sequence>
<proteinExistence type="predicted"/>
<dbReference type="PANTHER" id="PTHR31719">
    <property type="entry name" value="NAC TRANSCRIPTION FACTOR 56"/>
    <property type="match status" value="1"/>
</dbReference>
<name>A0A371FWC1_MUCPR</name>
<evidence type="ECO:0000256" key="4">
    <source>
        <dbReference type="ARBA" id="ARBA00023163"/>
    </source>
</evidence>
<dbReference type="EMBL" id="QJKJ01007602">
    <property type="protein sequence ID" value="RDX82581.1"/>
    <property type="molecule type" value="Genomic_DNA"/>
</dbReference>
<dbReference type="GO" id="GO:0006355">
    <property type="term" value="P:regulation of DNA-templated transcription"/>
    <property type="evidence" value="ECO:0007669"/>
    <property type="project" value="InterPro"/>
</dbReference>
<feature type="non-terminal residue" evidence="8">
    <location>
        <position position="1"/>
    </location>
</feature>
<feature type="region of interest" description="Disordered" evidence="6">
    <location>
        <begin position="464"/>
        <end position="483"/>
    </location>
</feature>
<keyword evidence="3" id="KW-0238">DNA-binding</keyword>
<accession>A0A371FWC1</accession>
<dbReference type="Pfam" id="PF02365">
    <property type="entry name" value="NAM"/>
    <property type="match status" value="1"/>
</dbReference>
<evidence type="ECO:0000256" key="6">
    <source>
        <dbReference type="SAM" id="MobiDB-lite"/>
    </source>
</evidence>
<dbReference type="Gene3D" id="2.170.150.80">
    <property type="entry name" value="NAC domain"/>
    <property type="match status" value="1"/>
</dbReference>
<evidence type="ECO:0000256" key="1">
    <source>
        <dbReference type="ARBA" id="ARBA00004123"/>
    </source>
</evidence>
<keyword evidence="2" id="KW-0805">Transcription regulation</keyword>
<gene>
    <name evidence="8" type="primary">NAC029</name>
    <name evidence="8" type="ORF">CR513_36614</name>
</gene>
<feature type="compositionally biased region" description="Polar residues" evidence="6">
    <location>
        <begin position="464"/>
        <end position="474"/>
    </location>
</feature>
<comment type="subcellular location">
    <subcellularLocation>
        <location evidence="1">Nucleus</location>
    </subcellularLocation>
</comment>
<feature type="region of interest" description="Disordered" evidence="6">
    <location>
        <begin position="372"/>
        <end position="402"/>
    </location>
</feature>
<evidence type="ECO:0000313" key="8">
    <source>
        <dbReference type="EMBL" id="RDX82581.1"/>
    </source>
</evidence>
<dbReference type="PANTHER" id="PTHR31719:SF157">
    <property type="entry name" value="NAC TRANSCRIPTION FACTOR-LIKE PROTEIN"/>
    <property type="match status" value="1"/>
</dbReference>
<protein>
    <submittedName>
        <fullName evidence="8">NAC transcription factor 29</fullName>
    </submittedName>
</protein>
<keyword evidence="9" id="KW-1185">Reference proteome</keyword>
<reference evidence="8" key="1">
    <citation type="submission" date="2018-05" db="EMBL/GenBank/DDBJ databases">
        <title>Draft genome of Mucuna pruriens seed.</title>
        <authorList>
            <person name="Nnadi N.E."/>
            <person name="Vos R."/>
            <person name="Hasami M.H."/>
            <person name="Devisetty U.K."/>
            <person name="Aguiy J.C."/>
        </authorList>
    </citation>
    <scope>NUCLEOTIDE SEQUENCE [LARGE SCALE GENOMIC DNA]</scope>
    <source>
        <strain evidence="8">JCA_2017</strain>
    </source>
</reference>
<dbReference type="STRING" id="157652.A0A371FWC1"/>
<dbReference type="Proteomes" id="UP000257109">
    <property type="component" value="Unassembled WGS sequence"/>
</dbReference>
<evidence type="ECO:0000256" key="2">
    <source>
        <dbReference type="ARBA" id="ARBA00023015"/>
    </source>
</evidence>
<keyword evidence="4" id="KW-0804">Transcription</keyword>
<evidence type="ECO:0000256" key="5">
    <source>
        <dbReference type="ARBA" id="ARBA00023242"/>
    </source>
</evidence>
<dbReference type="PROSITE" id="PS51005">
    <property type="entry name" value="NAC"/>
    <property type="match status" value="1"/>
</dbReference>